<name>A0A914UJY0_9BILA</name>
<accession>A0A914UJY0</accession>
<feature type="region of interest" description="Disordered" evidence="1">
    <location>
        <begin position="1"/>
        <end position="70"/>
    </location>
</feature>
<dbReference type="WBParaSite" id="PSAMB.scaffold10475size4057.g33331.t1">
    <property type="protein sequence ID" value="PSAMB.scaffold10475size4057.g33331.t1"/>
    <property type="gene ID" value="PSAMB.scaffold10475size4057.g33331"/>
</dbReference>
<evidence type="ECO:0000313" key="3">
    <source>
        <dbReference type="WBParaSite" id="PSAMB.scaffold10475size4057.g33331.t1"/>
    </source>
</evidence>
<reference evidence="3" key="1">
    <citation type="submission" date="2022-11" db="UniProtKB">
        <authorList>
            <consortium name="WormBaseParasite"/>
        </authorList>
    </citation>
    <scope>IDENTIFICATION</scope>
</reference>
<keyword evidence="2" id="KW-1185">Reference proteome</keyword>
<evidence type="ECO:0000313" key="2">
    <source>
        <dbReference type="Proteomes" id="UP000887566"/>
    </source>
</evidence>
<evidence type="ECO:0000256" key="1">
    <source>
        <dbReference type="SAM" id="MobiDB-lite"/>
    </source>
</evidence>
<feature type="compositionally biased region" description="Basic and acidic residues" evidence="1">
    <location>
        <begin position="46"/>
        <end position="59"/>
    </location>
</feature>
<organism evidence="2 3">
    <name type="scientific">Plectus sambesii</name>
    <dbReference type="NCBI Taxonomy" id="2011161"/>
    <lineage>
        <taxon>Eukaryota</taxon>
        <taxon>Metazoa</taxon>
        <taxon>Ecdysozoa</taxon>
        <taxon>Nematoda</taxon>
        <taxon>Chromadorea</taxon>
        <taxon>Plectida</taxon>
        <taxon>Plectina</taxon>
        <taxon>Plectoidea</taxon>
        <taxon>Plectidae</taxon>
        <taxon>Plectus</taxon>
    </lineage>
</organism>
<proteinExistence type="predicted"/>
<dbReference type="Proteomes" id="UP000887566">
    <property type="component" value="Unplaced"/>
</dbReference>
<protein>
    <submittedName>
        <fullName evidence="3">Uncharacterized protein</fullName>
    </submittedName>
</protein>
<dbReference type="AlphaFoldDB" id="A0A914UJY0"/>
<sequence length="98" mass="10186">MPPITSPPSMTRGAGSPADGTQTNERRGDKHPTVFFGSALSNRTDGPIDLHSTKDEPNKQSDGAKVSQSKLACVSHASTTFHAKCSASSTVAPHATKP</sequence>